<keyword evidence="1" id="KW-0472">Membrane</keyword>
<dbReference type="EMBL" id="JBIMZQ010000006">
    <property type="protein sequence ID" value="KAL3670678.1"/>
    <property type="molecule type" value="Genomic_DNA"/>
</dbReference>
<protein>
    <submittedName>
        <fullName evidence="2">Uncharacterized protein</fullName>
    </submittedName>
</protein>
<keyword evidence="1" id="KW-1133">Transmembrane helix</keyword>
<keyword evidence="3" id="KW-1185">Reference proteome</keyword>
<feature type="transmembrane region" description="Helical" evidence="1">
    <location>
        <begin position="20"/>
        <end position="38"/>
    </location>
</feature>
<proteinExistence type="predicted"/>
<evidence type="ECO:0000256" key="1">
    <source>
        <dbReference type="SAM" id="Phobius"/>
    </source>
</evidence>
<comment type="caution">
    <text evidence="2">The sequence shown here is derived from an EMBL/GenBank/DDBJ whole genome shotgun (WGS) entry which is preliminary data.</text>
</comment>
<sequence>MVIYVSTPTVGGVVQEIDLGVGVALLYNFGVFLVLPITQGELISRHIVACGVVCLASVETYDATTAE</sequence>
<keyword evidence="1" id="KW-0812">Transmembrane</keyword>
<accession>A0ABD3FVA5</accession>
<organism evidence="2 3">
    <name type="scientific">Phytophthora oleae</name>
    <dbReference type="NCBI Taxonomy" id="2107226"/>
    <lineage>
        <taxon>Eukaryota</taxon>
        <taxon>Sar</taxon>
        <taxon>Stramenopiles</taxon>
        <taxon>Oomycota</taxon>
        <taxon>Peronosporomycetes</taxon>
        <taxon>Peronosporales</taxon>
        <taxon>Peronosporaceae</taxon>
        <taxon>Phytophthora</taxon>
    </lineage>
</organism>
<name>A0ABD3FVA5_9STRA</name>
<evidence type="ECO:0000313" key="2">
    <source>
        <dbReference type="EMBL" id="KAL3670678.1"/>
    </source>
</evidence>
<dbReference type="Proteomes" id="UP001632037">
    <property type="component" value="Unassembled WGS sequence"/>
</dbReference>
<reference evidence="2 3" key="1">
    <citation type="submission" date="2024-09" db="EMBL/GenBank/DDBJ databases">
        <title>Genome sequencing and assembly of Phytophthora oleae, isolate VK10A, causative agent of rot of olive drupes.</title>
        <authorList>
            <person name="Conti Taguali S."/>
            <person name="Riolo M."/>
            <person name="La Spada F."/>
            <person name="Cacciola S.O."/>
            <person name="Dionisio G."/>
        </authorList>
    </citation>
    <scope>NUCLEOTIDE SEQUENCE [LARGE SCALE GENOMIC DNA]</scope>
    <source>
        <strain evidence="2 3">VK10A</strain>
    </source>
</reference>
<dbReference type="AlphaFoldDB" id="A0ABD3FVA5"/>
<evidence type="ECO:0000313" key="3">
    <source>
        <dbReference type="Proteomes" id="UP001632037"/>
    </source>
</evidence>
<gene>
    <name evidence="2" type="ORF">V7S43_003867</name>
</gene>